<sequence>MSEQRATTSPSAEAEVAQPEASVERWASLVAERKADLDDWYQGWDEATCSGLASAAVDCNLMLSSASFIAQTNDIVVAGASFEEGNTYLGAVPDEIADLYSDTIALTGAAVEAGAAWTDAGCGIGDEGDCIGLAVEFERAMDAVKSKFEAWSPYL</sequence>
<evidence type="ECO:0000313" key="2">
    <source>
        <dbReference type="EMBL" id="MBA8848836.1"/>
    </source>
</evidence>
<evidence type="ECO:0000256" key="1">
    <source>
        <dbReference type="SAM" id="MobiDB-lite"/>
    </source>
</evidence>
<comment type="caution">
    <text evidence="2">The sequence shown here is derived from an EMBL/GenBank/DDBJ whole genome shotgun (WGS) entry which is preliminary data.</text>
</comment>
<keyword evidence="4" id="KW-1185">Reference proteome</keyword>
<dbReference type="RefSeq" id="WP_344044572.1">
    <property type="nucleotide sequence ID" value="NZ_BAAAOV010000008.1"/>
</dbReference>
<dbReference type="AlphaFoldDB" id="A0A839ECB2"/>
<feature type="region of interest" description="Disordered" evidence="1">
    <location>
        <begin position="1"/>
        <end position="21"/>
    </location>
</feature>
<proteinExistence type="predicted"/>
<name>A0A839ECB2_9MICO</name>
<dbReference type="EMBL" id="JACGWX010000012">
    <property type="protein sequence ID" value="MBA8849055.1"/>
    <property type="molecule type" value="Genomic_DNA"/>
</dbReference>
<evidence type="ECO:0000313" key="4">
    <source>
        <dbReference type="Proteomes" id="UP000585905"/>
    </source>
</evidence>
<reference evidence="2 4" key="1">
    <citation type="submission" date="2020-07" db="EMBL/GenBank/DDBJ databases">
        <title>Sequencing the genomes of 1000 actinobacteria strains.</title>
        <authorList>
            <person name="Klenk H.-P."/>
        </authorList>
    </citation>
    <scope>NUCLEOTIDE SEQUENCE [LARGE SCALE GENOMIC DNA]</scope>
    <source>
        <strain evidence="2 4">DSM 19663</strain>
    </source>
</reference>
<organism evidence="2 4">
    <name type="scientific">Microcella alkalica</name>
    <dbReference type="NCBI Taxonomy" id="355930"/>
    <lineage>
        <taxon>Bacteria</taxon>
        <taxon>Bacillati</taxon>
        <taxon>Actinomycetota</taxon>
        <taxon>Actinomycetes</taxon>
        <taxon>Micrococcales</taxon>
        <taxon>Microbacteriaceae</taxon>
        <taxon>Microcella</taxon>
    </lineage>
</organism>
<accession>A0A839ECB2</accession>
<evidence type="ECO:0000313" key="3">
    <source>
        <dbReference type="EMBL" id="MBA8849055.1"/>
    </source>
</evidence>
<dbReference type="EMBL" id="JACGWX010000008">
    <property type="protein sequence ID" value="MBA8848836.1"/>
    <property type="molecule type" value="Genomic_DNA"/>
</dbReference>
<protein>
    <submittedName>
        <fullName evidence="2">Uncharacterized protein</fullName>
    </submittedName>
</protein>
<feature type="compositionally biased region" description="Polar residues" evidence="1">
    <location>
        <begin position="1"/>
        <end position="11"/>
    </location>
</feature>
<dbReference type="Proteomes" id="UP000585905">
    <property type="component" value="Unassembled WGS sequence"/>
</dbReference>
<gene>
    <name evidence="2" type="ORF">FHX53_002450</name>
    <name evidence="3" type="ORF">FHX53_002672</name>
</gene>